<evidence type="ECO:0000313" key="2">
    <source>
        <dbReference type="EMBL" id="OOK84695.1"/>
    </source>
</evidence>
<evidence type="ECO:0000313" key="3">
    <source>
        <dbReference type="Proteomes" id="UP000188532"/>
    </source>
</evidence>
<gene>
    <name evidence="2" type="ORF">BZL29_0683</name>
</gene>
<reference evidence="2 3" key="1">
    <citation type="submission" date="2017-02" db="EMBL/GenBank/DDBJ databases">
        <title>Complete genome sequences of Mycobacterium kansasii strains isolated from rhesus macaques.</title>
        <authorList>
            <person name="Panda A."/>
            <person name="Nagaraj S."/>
            <person name="Zhao X."/>
            <person name="Tettelin H."/>
            <person name="Detolla L.J."/>
        </authorList>
    </citation>
    <scope>NUCLEOTIDE SEQUENCE [LARGE SCALE GENOMIC DNA]</scope>
    <source>
        <strain evidence="2 3">11-3469</strain>
    </source>
</reference>
<keyword evidence="1" id="KW-0812">Transmembrane</keyword>
<name>A0A1V3XZR7_MYCKA</name>
<evidence type="ECO:0008006" key="4">
    <source>
        <dbReference type="Google" id="ProtNLM"/>
    </source>
</evidence>
<protein>
    <recommendedName>
        <fullName evidence="4">NADH-Ubiquinone/plastoquinone (Complex I), various chains family protein</fullName>
    </recommendedName>
</protein>
<keyword evidence="1" id="KW-1133">Transmembrane helix</keyword>
<organism evidence="2 3">
    <name type="scientific">Mycobacterium kansasii</name>
    <dbReference type="NCBI Taxonomy" id="1768"/>
    <lineage>
        <taxon>Bacteria</taxon>
        <taxon>Bacillati</taxon>
        <taxon>Actinomycetota</taxon>
        <taxon>Actinomycetes</taxon>
        <taxon>Mycobacteriales</taxon>
        <taxon>Mycobacteriaceae</taxon>
        <taxon>Mycobacterium</taxon>
    </lineage>
</organism>
<feature type="transmembrane region" description="Helical" evidence="1">
    <location>
        <begin position="39"/>
        <end position="65"/>
    </location>
</feature>
<keyword evidence="1" id="KW-0472">Membrane</keyword>
<dbReference type="GO" id="GO:0048039">
    <property type="term" value="F:ubiquinone binding"/>
    <property type="evidence" value="ECO:0007669"/>
    <property type="project" value="TreeGrafter"/>
</dbReference>
<dbReference type="GO" id="GO:0015990">
    <property type="term" value="P:electron transport coupled proton transport"/>
    <property type="evidence" value="ECO:0007669"/>
    <property type="project" value="TreeGrafter"/>
</dbReference>
<comment type="caution">
    <text evidence="2">The sequence shown here is derived from an EMBL/GenBank/DDBJ whole genome shotgun (WGS) entry which is preliminary data.</text>
</comment>
<dbReference type="EMBL" id="MVBN01000001">
    <property type="protein sequence ID" value="OOK84695.1"/>
    <property type="molecule type" value="Genomic_DNA"/>
</dbReference>
<proteinExistence type="predicted"/>
<dbReference type="GO" id="GO:0003954">
    <property type="term" value="F:NADH dehydrogenase activity"/>
    <property type="evidence" value="ECO:0007669"/>
    <property type="project" value="TreeGrafter"/>
</dbReference>
<accession>A0A1V3XZR7</accession>
<dbReference type="AlphaFoldDB" id="A0A1V3XZR7"/>
<dbReference type="InterPro" id="IPR003918">
    <property type="entry name" value="NADH_UbQ_OxRdtase"/>
</dbReference>
<dbReference type="PANTHER" id="PTHR43507:SF1">
    <property type="entry name" value="NADH-UBIQUINONE OXIDOREDUCTASE CHAIN 4"/>
    <property type="match status" value="1"/>
</dbReference>
<dbReference type="PANTHER" id="PTHR43507">
    <property type="entry name" value="NADH-UBIQUINONE OXIDOREDUCTASE CHAIN 4"/>
    <property type="match status" value="1"/>
</dbReference>
<dbReference type="GO" id="GO:0008137">
    <property type="term" value="F:NADH dehydrogenase (ubiquinone) activity"/>
    <property type="evidence" value="ECO:0007669"/>
    <property type="project" value="InterPro"/>
</dbReference>
<dbReference type="GO" id="GO:0042773">
    <property type="term" value="P:ATP synthesis coupled electron transport"/>
    <property type="evidence" value="ECO:0007669"/>
    <property type="project" value="InterPro"/>
</dbReference>
<evidence type="ECO:0000256" key="1">
    <source>
        <dbReference type="SAM" id="Phobius"/>
    </source>
</evidence>
<sequence>MIVSVATLAVSVVVATGFKPGGEPFQFVEKHSWIPAFGAGYTLGVDGIAVVLVLLTTVLIPLLLVAGWNDGDGGDPSARLRRACDRHEVASELAGCTRMSP</sequence>
<dbReference type="Proteomes" id="UP000188532">
    <property type="component" value="Unassembled WGS sequence"/>
</dbReference>